<dbReference type="InterPro" id="IPR040709">
    <property type="entry name" value="Importin_rep_1"/>
</dbReference>
<dbReference type="InterPro" id="IPR016024">
    <property type="entry name" value="ARM-type_fold"/>
</dbReference>
<evidence type="ECO:0000259" key="9">
    <source>
        <dbReference type="PROSITE" id="PS50166"/>
    </source>
</evidence>
<dbReference type="Pfam" id="PF18773">
    <property type="entry name" value="Importin_rep"/>
    <property type="match status" value="1"/>
</dbReference>
<dbReference type="InterPro" id="IPR013598">
    <property type="entry name" value="Exportin-1/Importin-b-like"/>
</dbReference>
<organism evidence="10">
    <name type="scientific">Timema californicum</name>
    <name type="common">California timema</name>
    <name type="synonym">Walking stick</name>
    <dbReference type="NCBI Taxonomy" id="61474"/>
    <lineage>
        <taxon>Eukaryota</taxon>
        <taxon>Metazoa</taxon>
        <taxon>Ecdysozoa</taxon>
        <taxon>Arthropoda</taxon>
        <taxon>Hexapoda</taxon>
        <taxon>Insecta</taxon>
        <taxon>Pterygota</taxon>
        <taxon>Neoptera</taxon>
        <taxon>Polyneoptera</taxon>
        <taxon>Phasmatodea</taxon>
        <taxon>Timematodea</taxon>
        <taxon>Timematoidea</taxon>
        <taxon>Timematidae</taxon>
        <taxon>Timema</taxon>
    </lineage>
</organism>
<dbReference type="SUPFAM" id="SSF48371">
    <property type="entry name" value="ARM repeat"/>
    <property type="match status" value="1"/>
</dbReference>
<evidence type="ECO:0000256" key="1">
    <source>
        <dbReference type="ARBA" id="ARBA00004123"/>
    </source>
</evidence>
<evidence type="ECO:0000313" key="10">
    <source>
        <dbReference type="EMBL" id="CAD7574619.1"/>
    </source>
</evidence>
<dbReference type="Pfam" id="PF18806">
    <property type="entry name" value="Importin_rep_3"/>
    <property type="match status" value="1"/>
</dbReference>
<dbReference type="InterPro" id="IPR051345">
    <property type="entry name" value="Importin_beta-like_NTR"/>
</dbReference>
<dbReference type="Pfam" id="PF03810">
    <property type="entry name" value="IBN_N"/>
    <property type="match status" value="1"/>
</dbReference>
<keyword evidence="6" id="KW-0677">Repeat</keyword>
<dbReference type="GO" id="GO:0031267">
    <property type="term" value="F:small GTPase binding"/>
    <property type="evidence" value="ECO:0007669"/>
    <property type="project" value="InterPro"/>
</dbReference>
<keyword evidence="8" id="KW-0539">Nucleus</keyword>
<comment type="similarity">
    <text evidence="2">Belongs to the importin beta family.</text>
</comment>
<evidence type="ECO:0000256" key="5">
    <source>
        <dbReference type="ARBA" id="ARBA00022448"/>
    </source>
</evidence>
<name>A0A7R9J8M5_TIMCA</name>
<dbReference type="InterPro" id="IPR040520">
    <property type="entry name" value="Importin_rep_3"/>
</dbReference>
<dbReference type="InterPro" id="IPR011989">
    <property type="entry name" value="ARM-like"/>
</dbReference>
<dbReference type="GO" id="GO:0006606">
    <property type="term" value="P:protein import into nucleus"/>
    <property type="evidence" value="ECO:0007669"/>
    <property type="project" value="TreeGrafter"/>
</dbReference>
<dbReference type="SMART" id="SM00913">
    <property type="entry name" value="IBN_N"/>
    <property type="match status" value="1"/>
</dbReference>
<dbReference type="Pfam" id="PF24140">
    <property type="entry name" value="TPR_TNPO3_IPO13_3rd"/>
    <property type="match status" value="1"/>
</dbReference>
<protein>
    <recommendedName>
        <fullName evidence="4">Importin-13</fullName>
    </recommendedName>
</protein>
<evidence type="ECO:0000256" key="2">
    <source>
        <dbReference type="ARBA" id="ARBA00007991"/>
    </source>
</evidence>
<feature type="domain" description="Importin N-terminal" evidence="9">
    <location>
        <begin position="71"/>
        <end position="137"/>
    </location>
</feature>
<evidence type="ECO:0000256" key="3">
    <source>
        <dbReference type="ARBA" id="ARBA00011422"/>
    </source>
</evidence>
<keyword evidence="5" id="KW-0813">Transport</keyword>
<evidence type="ECO:0000256" key="4">
    <source>
        <dbReference type="ARBA" id="ARBA00016020"/>
    </source>
</evidence>
<dbReference type="EMBL" id="OE182489">
    <property type="protein sequence ID" value="CAD7574619.1"/>
    <property type="molecule type" value="Genomic_DNA"/>
</dbReference>
<comment type="subcellular location">
    <subcellularLocation>
        <location evidence="1">Nucleus</location>
    </subcellularLocation>
</comment>
<keyword evidence="7" id="KW-0653">Protein transport</keyword>
<dbReference type="InterPro" id="IPR057942">
    <property type="entry name" value="TPR_TNPO3_IPO13_3rd"/>
</dbReference>
<comment type="subunit">
    <text evidence="3">Interacts with UBC9, RAN, RBM8A, eIF-1A and PAX6.</text>
</comment>
<proteinExistence type="inferred from homology"/>
<sequence>MAVHLCHHLATCYRYQGHSCTLPMSLETKMKDMSSPQPHVALFLAMEYTAANLEQAVAQFYHTDAAMRAQAHRWLTAAQMSPEAWAFVWELLHSSQSPEVLFFAATTLHAKVVKCWHEIPADQYSSLKKHILQATVNYCMGPKIVVNKLCIAVSLSCMLVTIDCRDSGVDCRDSGVDCRDSGVDCRDSGVDCRNSGADCRDSGVDYRDSGADYRDSGTDYRDSGADYRDSGADCRDSVADCRDSITLGLSAYVLQTLPSDWPTAIPDLIASLQPSSFPNIPSARLAWVLLQILTVLPEEFQSSHLAQNHKSAVRNELQKNIPIVLPLLESVLSTGVHESTYDMTRQAVVCASAWFQLGVALPDCDRLADNLVALVFQTGSLPHHLALGLCELILDTLSNMVTHPNTHKYPESCLQMLHKLLVLRQASVPFYQDLLSSVYTLFISLCESHSRLLLDTLLVDGASKRDILQVLQIILECSDSAGVYPTEETTSQLAFSYWFILQDDIIGSETQHYSLYVSMLSPVYRRLAEILLRKSMLPETDETGTADERELLRCYRQDAADTMMYCYNVLREDLLKLLHSKLEDALLKFDKDPSQWQPLESCLHAFLSVSECVQTSETDNLPKFLATLQKLPFQRLDVRVMSTVLDAIGAYAEWINGHPEVLTSVIPLLVMGLGTPQVAPSATLALKDLTRDCQNCMGPFAHHILQASQVTDCELLTHHILRASQDALRCNQLKLSECVRLMYTVGRVLAVLPMESIMNYLNQMLMPYVEELHVLVTLEINTVTKLAILSRLKMLSMLFATLDVQGEGDVSRFPQPVFLVLQRILPVIQAIVHVWCSDAQVIEFVIMYGRNKSHVKLMQSLMCELSSITLHLTTPPHCQNISEYSDILEAFFNLLAQVLKKNAELLASAESLELEKLFQCGKTAHSSLDRDSNLDLPVLSSLAQHDKRVSQLRHRGILALSVPEALTVKASSSFLVNFISQSTELAPLFSVVQSNGESLTLRILRNIGGESPRSALEPLADLLLTMNKKHCDSLSRWLHTTVCSEPQPLPRSTVSQRELFVKMVLRERANKRKLQETVREFSLICRGLVGTEYAGKLSPYF</sequence>
<dbReference type="Gene3D" id="1.25.10.10">
    <property type="entry name" value="Leucine-rich Repeat Variant"/>
    <property type="match status" value="3"/>
</dbReference>
<dbReference type="GO" id="GO:0005737">
    <property type="term" value="C:cytoplasm"/>
    <property type="evidence" value="ECO:0007669"/>
    <property type="project" value="TreeGrafter"/>
</dbReference>
<dbReference type="GO" id="GO:0005634">
    <property type="term" value="C:nucleus"/>
    <property type="evidence" value="ECO:0007669"/>
    <property type="project" value="UniProtKB-SubCell"/>
</dbReference>
<dbReference type="PROSITE" id="PS50166">
    <property type="entry name" value="IMPORTIN_B_NT"/>
    <property type="match status" value="1"/>
</dbReference>
<gene>
    <name evidence="10" type="ORF">TCMB3V08_LOCUS7228</name>
</gene>
<dbReference type="InterPro" id="IPR001494">
    <property type="entry name" value="Importin-beta_N"/>
</dbReference>
<dbReference type="PANTHER" id="PTHR12363">
    <property type="entry name" value="TRANSPORTIN 3 AND IMPORTIN 13"/>
    <property type="match status" value="1"/>
</dbReference>
<dbReference type="Pfam" id="PF08389">
    <property type="entry name" value="Xpo1"/>
    <property type="match status" value="1"/>
</dbReference>
<evidence type="ECO:0000256" key="8">
    <source>
        <dbReference type="ARBA" id="ARBA00023242"/>
    </source>
</evidence>
<dbReference type="PANTHER" id="PTHR12363:SF33">
    <property type="entry name" value="IMPORTIN-13"/>
    <property type="match status" value="1"/>
</dbReference>
<accession>A0A7R9J8M5</accession>
<evidence type="ECO:0000256" key="7">
    <source>
        <dbReference type="ARBA" id="ARBA00022927"/>
    </source>
</evidence>
<reference evidence="10" key="1">
    <citation type="submission" date="2020-11" db="EMBL/GenBank/DDBJ databases">
        <authorList>
            <person name="Tran Van P."/>
        </authorList>
    </citation>
    <scope>NUCLEOTIDE SEQUENCE</scope>
</reference>
<evidence type="ECO:0000256" key="6">
    <source>
        <dbReference type="ARBA" id="ARBA00022737"/>
    </source>
</evidence>
<dbReference type="AlphaFoldDB" id="A0A7R9J8M5"/>